<keyword evidence="3" id="KW-1185">Reference proteome</keyword>
<evidence type="ECO:0008006" key="4">
    <source>
        <dbReference type="Google" id="ProtNLM"/>
    </source>
</evidence>
<evidence type="ECO:0000256" key="1">
    <source>
        <dbReference type="SAM" id="SignalP"/>
    </source>
</evidence>
<protein>
    <recommendedName>
        <fullName evidence="4">Lipoprotein</fullName>
    </recommendedName>
</protein>
<feature type="signal peptide" evidence="1">
    <location>
        <begin position="1"/>
        <end position="18"/>
    </location>
</feature>
<accession>A0ABZ2LW88</accession>
<gene>
    <name evidence="2" type="ORF">LZC94_46130</name>
</gene>
<dbReference type="Proteomes" id="UP001370348">
    <property type="component" value="Chromosome"/>
</dbReference>
<proteinExistence type="predicted"/>
<sequence>MGELCLGSASLASAFAAAALIVACSSDDKSLGGTNSASGQVDGRSLNVQDAVITSYPRAASPWGGTELAPKLHIALSSAGALCVHHEEAEGFIRHKNETWLALSVHSPGKPLETGKYPINRAPRREDGRYASAQFNVVDAACASTSSKNATGGSVTLTSLSDSDASGTYSLTFEGGGALEGSFSRVFCPDVPDRNAEGCK</sequence>
<dbReference type="RefSeq" id="WP_394824811.1">
    <property type="nucleotide sequence ID" value="NZ_CP089984.1"/>
</dbReference>
<dbReference type="EMBL" id="CP089984">
    <property type="protein sequence ID" value="WXB15186.1"/>
    <property type="molecule type" value="Genomic_DNA"/>
</dbReference>
<reference evidence="2 3" key="1">
    <citation type="submission" date="2021-12" db="EMBL/GenBank/DDBJ databases">
        <title>Discovery of the Pendulisporaceae a myxobacterial family with distinct sporulation behavior and unique specialized metabolism.</title>
        <authorList>
            <person name="Garcia R."/>
            <person name="Popoff A."/>
            <person name="Bader C.D."/>
            <person name="Loehr J."/>
            <person name="Walesch S."/>
            <person name="Walt C."/>
            <person name="Boldt J."/>
            <person name="Bunk B."/>
            <person name="Haeckl F.J.F.P.J."/>
            <person name="Gunesch A.P."/>
            <person name="Birkelbach J."/>
            <person name="Nuebel U."/>
            <person name="Pietschmann T."/>
            <person name="Bach T."/>
            <person name="Mueller R."/>
        </authorList>
    </citation>
    <scope>NUCLEOTIDE SEQUENCE [LARGE SCALE GENOMIC DNA]</scope>
    <source>
        <strain evidence="2 3">MSr11954</strain>
    </source>
</reference>
<feature type="chain" id="PRO_5046174489" description="Lipoprotein" evidence="1">
    <location>
        <begin position="19"/>
        <end position="200"/>
    </location>
</feature>
<evidence type="ECO:0000313" key="2">
    <source>
        <dbReference type="EMBL" id="WXB15186.1"/>
    </source>
</evidence>
<organism evidence="2 3">
    <name type="scientific">Pendulispora albinea</name>
    <dbReference type="NCBI Taxonomy" id="2741071"/>
    <lineage>
        <taxon>Bacteria</taxon>
        <taxon>Pseudomonadati</taxon>
        <taxon>Myxococcota</taxon>
        <taxon>Myxococcia</taxon>
        <taxon>Myxococcales</taxon>
        <taxon>Sorangiineae</taxon>
        <taxon>Pendulisporaceae</taxon>
        <taxon>Pendulispora</taxon>
    </lineage>
</organism>
<name>A0ABZ2LW88_9BACT</name>
<evidence type="ECO:0000313" key="3">
    <source>
        <dbReference type="Proteomes" id="UP001370348"/>
    </source>
</evidence>
<keyword evidence="1" id="KW-0732">Signal</keyword>